<comment type="cofactor">
    <cofactor evidence="1">
        <name>Mg(2+)</name>
        <dbReference type="ChEBI" id="CHEBI:18420"/>
    </cofactor>
</comment>
<comment type="cofactor">
    <cofactor evidence="2">
        <name>Zn(2+)</name>
        <dbReference type="ChEBI" id="CHEBI:29105"/>
    </cofactor>
</comment>
<dbReference type="STRING" id="1317124.DW2_04630"/>
<evidence type="ECO:0000256" key="6">
    <source>
        <dbReference type="ARBA" id="ARBA00022801"/>
    </source>
</evidence>
<evidence type="ECO:0000256" key="8">
    <source>
        <dbReference type="ARBA" id="ARBA00023027"/>
    </source>
</evidence>
<evidence type="ECO:0000256" key="9">
    <source>
        <dbReference type="ARBA" id="ARBA00023679"/>
    </source>
</evidence>
<dbReference type="InterPro" id="IPR015375">
    <property type="entry name" value="NADH_PPase-like_N"/>
</dbReference>
<keyword evidence="6 11" id="KW-0378">Hydrolase</keyword>
<proteinExistence type="inferred from homology"/>
<comment type="similarity">
    <text evidence="3">Belongs to the Nudix hydrolase family. NudC subfamily.</text>
</comment>
<dbReference type="eggNOG" id="COG2816">
    <property type="taxonomic scope" value="Bacteria"/>
</dbReference>
<dbReference type="InterPro" id="IPR015376">
    <property type="entry name" value="Znr_NADH_PPase"/>
</dbReference>
<keyword evidence="5" id="KW-0479">Metal-binding</keyword>
<comment type="catalytic activity">
    <reaction evidence="9">
        <text>a 5'-end NAD(+)-phospho-ribonucleoside in mRNA + H2O = a 5'-end phospho-adenosine-phospho-ribonucleoside in mRNA + beta-nicotinamide D-ribonucleotide + 2 H(+)</text>
        <dbReference type="Rhea" id="RHEA:60876"/>
        <dbReference type="Rhea" id="RHEA-COMP:15698"/>
        <dbReference type="Rhea" id="RHEA-COMP:15719"/>
        <dbReference type="ChEBI" id="CHEBI:14649"/>
        <dbReference type="ChEBI" id="CHEBI:15377"/>
        <dbReference type="ChEBI" id="CHEBI:15378"/>
        <dbReference type="ChEBI" id="CHEBI:144029"/>
        <dbReference type="ChEBI" id="CHEBI:144051"/>
    </reaction>
    <physiologicalReaction direction="left-to-right" evidence="9">
        <dbReference type="Rhea" id="RHEA:60877"/>
    </physiologicalReaction>
</comment>
<dbReference type="InterPro" id="IPR049734">
    <property type="entry name" value="NudC-like_C"/>
</dbReference>
<dbReference type="Gene3D" id="3.90.79.20">
    <property type="match status" value="1"/>
</dbReference>
<evidence type="ECO:0000259" key="10">
    <source>
        <dbReference type="PROSITE" id="PS51462"/>
    </source>
</evidence>
<evidence type="ECO:0000256" key="3">
    <source>
        <dbReference type="ARBA" id="ARBA00009595"/>
    </source>
</evidence>
<dbReference type="Pfam" id="PF09296">
    <property type="entry name" value="NUDIX-like"/>
    <property type="match status" value="1"/>
</dbReference>
<dbReference type="SUPFAM" id="SSF55811">
    <property type="entry name" value="Nudix"/>
    <property type="match status" value="1"/>
</dbReference>
<sequence length="341" mass="37789">MTDLSRRTPIPEVAPDAWGWGRTDPSGLAFAERSGLLERAAHLRADPERVATLRRRKDTHVLALWRGRPLFEGGALHLLPHDHPLLDEAEGLELFLGCAQGRPVFARDVSALEPDGDRPSGAAFFDPSEQHHPGLPHGVVFAELRGRLAVLTPLEAEIAATARAMLEWHRTHGFCAACGVKSDPEEAGWQRRCPACERRHFPRTDPVVIMLITRGNELLLGRGPHWPETMYSALAGFMEPGETLEAAVRREVFEEAGVRVGPVRFIASQPWPFPASLMLGCHGIATTTEITIDPVEIADARWISRERLVRVMAGRDPEISPPRTGAIAGWLMREWLADRLD</sequence>
<name>A0A085TYT8_9RHOB</name>
<evidence type="ECO:0000256" key="4">
    <source>
        <dbReference type="ARBA" id="ARBA00012381"/>
    </source>
</evidence>
<dbReference type="GO" id="GO:0006742">
    <property type="term" value="P:NADP+ catabolic process"/>
    <property type="evidence" value="ECO:0007669"/>
    <property type="project" value="TreeGrafter"/>
</dbReference>
<evidence type="ECO:0000313" key="11">
    <source>
        <dbReference type="EMBL" id="KFE35885.1"/>
    </source>
</evidence>
<dbReference type="Proteomes" id="UP000028607">
    <property type="component" value="Unassembled WGS sequence"/>
</dbReference>
<dbReference type="PANTHER" id="PTHR42904:SF6">
    <property type="entry name" value="NAD-CAPPED RNA HYDROLASE NUDT12"/>
    <property type="match status" value="1"/>
</dbReference>
<reference evidence="12" key="1">
    <citation type="submission" date="2013-04" db="EMBL/GenBank/DDBJ databases">
        <title>Thioclava sp. 13D2W-2 Genome Sequencing.</title>
        <authorList>
            <person name="Lai Q."/>
            <person name="Li G."/>
            <person name="Shao Z."/>
        </authorList>
    </citation>
    <scope>NUCLEOTIDE SEQUENCE [LARGE SCALE GENOMIC DNA]</scope>
    <source>
        <strain evidence="12">13D2W-2</strain>
    </source>
</reference>
<dbReference type="NCBIfam" id="NF001299">
    <property type="entry name" value="PRK00241.1"/>
    <property type="match status" value="1"/>
</dbReference>
<dbReference type="AlphaFoldDB" id="A0A085TYT8"/>
<evidence type="ECO:0000313" key="12">
    <source>
        <dbReference type="Proteomes" id="UP000028607"/>
    </source>
</evidence>
<dbReference type="EMBL" id="AQRC01000003">
    <property type="protein sequence ID" value="KFE35885.1"/>
    <property type="molecule type" value="Genomic_DNA"/>
</dbReference>
<dbReference type="Pfam" id="PF09297">
    <property type="entry name" value="Zn_ribbon_NUD"/>
    <property type="match status" value="1"/>
</dbReference>
<protein>
    <recommendedName>
        <fullName evidence="4">NAD(+) diphosphatase</fullName>
        <ecNumber evidence="4">3.6.1.22</ecNumber>
    </recommendedName>
</protein>
<reference evidence="11 12" key="2">
    <citation type="journal article" date="2015" name="Antonie Van Leeuwenhoek">
        <title>Thioclava indica sp. nov., isolated from surface seawater of the Indian Ocean.</title>
        <authorList>
            <person name="Liu Y."/>
            <person name="Lai Q."/>
            <person name="Du J."/>
            <person name="Xu H."/>
            <person name="Jiang L."/>
            <person name="Shao Z."/>
        </authorList>
    </citation>
    <scope>NUCLEOTIDE SEQUENCE [LARGE SCALE GENOMIC DNA]</scope>
    <source>
        <strain evidence="11 12">13D2W-2</strain>
    </source>
</reference>
<dbReference type="InterPro" id="IPR000086">
    <property type="entry name" value="NUDIX_hydrolase_dom"/>
</dbReference>
<dbReference type="OrthoDB" id="9791656at2"/>
<dbReference type="InterPro" id="IPR050241">
    <property type="entry name" value="NAD-cap_RNA_hydrolase_NudC"/>
</dbReference>
<dbReference type="GO" id="GO:0005829">
    <property type="term" value="C:cytosol"/>
    <property type="evidence" value="ECO:0007669"/>
    <property type="project" value="TreeGrafter"/>
</dbReference>
<dbReference type="PROSITE" id="PS51462">
    <property type="entry name" value="NUDIX"/>
    <property type="match status" value="1"/>
</dbReference>
<dbReference type="GO" id="GO:0035529">
    <property type="term" value="F:NADH pyrophosphatase activity"/>
    <property type="evidence" value="ECO:0007669"/>
    <property type="project" value="TreeGrafter"/>
</dbReference>
<dbReference type="PROSITE" id="PS00893">
    <property type="entry name" value="NUDIX_BOX"/>
    <property type="match status" value="1"/>
</dbReference>
<comment type="caution">
    <text evidence="11">The sequence shown here is derived from an EMBL/GenBank/DDBJ whole genome shotgun (WGS) entry which is preliminary data.</text>
</comment>
<evidence type="ECO:0000256" key="5">
    <source>
        <dbReference type="ARBA" id="ARBA00022723"/>
    </source>
</evidence>
<accession>A0A085TYT8</accession>
<dbReference type="GO" id="GO:0046872">
    <property type="term" value="F:metal ion binding"/>
    <property type="evidence" value="ECO:0007669"/>
    <property type="project" value="UniProtKB-KW"/>
</dbReference>
<gene>
    <name evidence="11" type="ORF">DW2_04630</name>
</gene>
<dbReference type="Gene3D" id="3.90.79.10">
    <property type="entry name" value="Nucleoside Triphosphate Pyrophosphohydrolase"/>
    <property type="match status" value="1"/>
</dbReference>
<evidence type="ECO:0000256" key="2">
    <source>
        <dbReference type="ARBA" id="ARBA00001947"/>
    </source>
</evidence>
<keyword evidence="7" id="KW-0460">Magnesium</keyword>
<keyword evidence="8" id="KW-0520">NAD</keyword>
<dbReference type="InterPro" id="IPR020084">
    <property type="entry name" value="NUDIX_hydrolase_CS"/>
</dbReference>
<organism evidence="11 12">
    <name type="scientific">Thioclava atlantica</name>
    <dbReference type="NCBI Taxonomy" id="1317124"/>
    <lineage>
        <taxon>Bacteria</taxon>
        <taxon>Pseudomonadati</taxon>
        <taxon>Pseudomonadota</taxon>
        <taxon>Alphaproteobacteria</taxon>
        <taxon>Rhodobacterales</taxon>
        <taxon>Paracoccaceae</taxon>
        <taxon>Thioclava</taxon>
    </lineage>
</organism>
<feature type="domain" description="Nudix hydrolase" evidence="10">
    <location>
        <begin position="202"/>
        <end position="325"/>
    </location>
</feature>
<dbReference type="CDD" id="cd03429">
    <property type="entry name" value="NUDIX_NADH_pyrophosphatase_Nudt13"/>
    <property type="match status" value="1"/>
</dbReference>
<dbReference type="RefSeq" id="WP_081874855.1">
    <property type="nucleotide sequence ID" value="NZ_AQRC01000003.1"/>
</dbReference>
<evidence type="ECO:0000256" key="1">
    <source>
        <dbReference type="ARBA" id="ARBA00001946"/>
    </source>
</evidence>
<dbReference type="EC" id="3.6.1.22" evidence="4"/>
<dbReference type="PATRIC" id="fig|1317124.6.peg.937"/>
<keyword evidence="12" id="KW-1185">Reference proteome</keyword>
<evidence type="ECO:0000256" key="7">
    <source>
        <dbReference type="ARBA" id="ARBA00022842"/>
    </source>
</evidence>
<dbReference type="PANTHER" id="PTHR42904">
    <property type="entry name" value="NUDIX HYDROLASE, NUDC SUBFAMILY"/>
    <property type="match status" value="1"/>
</dbReference>
<dbReference type="InterPro" id="IPR015797">
    <property type="entry name" value="NUDIX_hydrolase-like_dom_sf"/>
</dbReference>
<dbReference type="GO" id="GO:0019677">
    <property type="term" value="P:NAD+ catabolic process"/>
    <property type="evidence" value="ECO:0007669"/>
    <property type="project" value="TreeGrafter"/>
</dbReference>
<dbReference type="Pfam" id="PF00293">
    <property type="entry name" value="NUDIX"/>
    <property type="match status" value="1"/>
</dbReference>